<dbReference type="RefSeq" id="WP_101174205.1">
    <property type="nucleotide sequence ID" value="NZ_JAKRKB010000002.1"/>
</dbReference>
<reference evidence="2 3" key="1">
    <citation type="submission" date="2017-12" db="EMBL/GenBank/DDBJ databases">
        <title>Corynebacterium mastitidis 16-1433 Genome.</title>
        <authorList>
            <person name="Gulvik C.A."/>
        </authorList>
    </citation>
    <scope>NUCLEOTIDE SEQUENCE [LARGE SCALE GENOMIC DNA]</scope>
    <source>
        <strain evidence="2 3">16-1433</strain>
    </source>
</reference>
<sequence length="96" mass="10266">MKNALLIVLSALLGATLAWYSLLYSLNLPSYFPLHRTAFLGVVTAFFLAAGTTLRGESSPKAIAVPWCCGTGVAFAFLGWLLLSYVQSASSFDSLD</sequence>
<dbReference type="AlphaFoldDB" id="A0A2N0X5K2"/>
<feature type="transmembrane region" description="Helical" evidence="1">
    <location>
        <begin position="34"/>
        <end position="52"/>
    </location>
</feature>
<dbReference type="EMBL" id="PJAF01000032">
    <property type="protein sequence ID" value="PKF67984.1"/>
    <property type="molecule type" value="Genomic_DNA"/>
</dbReference>
<name>A0A2N0X5K2_9CORY</name>
<evidence type="ECO:0000313" key="3">
    <source>
        <dbReference type="Proteomes" id="UP000233249"/>
    </source>
</evidence>
<comment type="caution">
    <text evidence="2">The sequence shown here is derived from an EMBL/GenBank/DDBJ whole genome shotgun (WGS) entry which is preliminary data.</text>
</comment>
<keyword evidence="1" id="KW-1133">Transmembrane helix</keyword>
<dbReference type="Proteomes" id="UP000233249">
    <property type="component" value="Unassembled WGS sequence"/>
</dbReference>
<gene>
    <name evidence="2" type="ORF">CXB45_09465</name>
</gene>
<feature type="transmembrane region" description="Helical" evidence="1">
    <location>
        <begin position="64"/>
        <end position="86"/>
    </location>
</feature>
<keyword evidence="1" id="KW-0812">Transmembrane</keyword>
<keyword evidence="1" id="KW-0472">Membrane</keyword>
<organism evidence="2 3">
    <name type="scientific">Corynebacterium mastitidis</name>
    <dbReference type="NCBI Taxonomy" id="161890"/>
    <lineage>
        <taxon>Bacteria</taxon>
        <taxon>Bacillati</taxon>
        <taxon>Actinomycetota</taxon>
        <taxon>Actinomycetes</taxon>
        <taxon>Mycobacteriales</taxon>
        <taxon>Corynebacteriaceae</taxon>
        <taxon>Corynebacterium</taxon>
    </lineage>
</organism>
<protein>
    <submittedName>
        <fullName evidence="2">Uncharacterized protein</fullName>
    </submittedName>
</protein>
<accession>A0A2N0X5K2</accession>
<dbReference type="STRING" id="1121365.GCA_000375365_01760"/>
<evidence type="ECO:0000313" key="2">
    <source>
        <dbReference type="EMBL" id="PKF67984.1"/>
    </source>
</evidence>
<evidence type="ECO:0000256" key="1">
    <source>
        <dbReference type="SAM" id="Phobius"/>
    </source>
</evidence>
<proteinExistence type="predicted"/>